<dbReference type="EMBL" id="AP028915">
    <property type="protein sequence ID" value="BES96825.1"/>
    <property type="molecule type" value="Genomic_DNA"/>
</dbReference>
<feature type="region of interest" description="Disordered" evidence="1">
    <location>
        <begin position="20"/>
        <end position="81"/>
    </location>
</feature>
<name>A0ABN7B0U5_9HEMI</name>
<accession>A0ABN7B0U5</accession>
<feature type="compositionally biased region" description="Polar residues" evidence="1">
    <location>
        <begin position="61"/>
        <end position="77"/>
    </location>
</feature>
<dbReference type="Proteomes" id="UP001307889">
    <property type="component" value="Chromosome 7"/>
</dbReference>
<keyword evidence="3" id="KW-1185">Reference proteome</keyword>
<organism evidence="2 3">
    <name type="scientific">Nesidiocoris tenuis</name>
    <dbReference type="NCBI Taxonomy" id="355587"/>
    <lineage>
        <taxon>Eukaryota</taxon>
        <taxon>Metazoa</taxon>
        <taxon>Ecdysozoa</taxon>
        <taxon>Arthropoda</taxon>
        <taxon>Hexapoda</taxon>
        <taxon>Insecta</taxon>
        <taxon>Pterygota</taxon>
        <taxon>Neoptera</taxon>
        <taxon>Paraneoptera</taxon>
        <taxon>Hemiptera</taxon>
        <taxon>Heteroptera</taxon>
        <taxon>Panheteroptera</taxon>
        <taxon>Cimicomorpha</taxon>
        <taxon>Miridae</taxon>
        <taxon>Dicyphina</taxon>
        <taxon>Nesidiocoris</taxon>
    </lineage>
</organism>
<evidence type="ECO:0000313" key="2">
    <source>
        <dbReference type="EMBL" id="BES96825.1"/>
    </source>
</evidence>
<evidence type="ECO:0000313" key="3">
    <source>
        <dbReference type="Proteomes" id="UP001307889"/>
    </source>
</evidence>
<sequence>MILPLLGRFAIVRHRSDLSIPLAGSPADRELEGGAESSSQGAASRSRPACRQCRPSPRPSAMSQAELSRAHTSQTASAIIRTEINMREAHVGLVG</sequence>
<gene>
    <name evidence="2" type="ORF">NTJ_09638</name>
</gene>
<proteinExistence type="predicted"/>
<reference evidence="2 3" key="1">
    <citation type="submission" date="2023-09" db="EMBL/GenBank/DDBJ databases">
        <title>Nesidiocoris tenuis whole genome shotgun sequence.</title>
        <authorList>
            <person name="Shibata T."/>
            <person name="Shimoda M."/>
            <person name="Kobayashi T."/>
            <person name="Uehara T."/>
        </authorList>
    </citation>
    <scope>NUCLEOTIDE SEQUENCE [LARGE SCALE GENOMIC DNA]</scope>
    <source>
        <strain evidence="2 3">Japan</strain>
    </source>
</reference>
<protein>
    <submittedName>
        <fullName evidence="2">Uncharacterized protein</fullName>
    </submittedName>
</protein>
<evidence type="ECO:0000256" key="1">
    <source>
        <dbReference type="SAM" id="MobiDB-lite"/>
    </source>
</evidence>
<feature type="compositionally biased region" description="Low complexity" evidence="1">
    <location>
        <begin position="34"/>
        <end position="46"/>
    </location>
</feature>